<dbReference type="InterPro" id="IPR011050">
    <property type="entry name" value="Pectin_lyase_fold/virulence"/>
</dbReference>
<dbReference type="GO" id="GO:0019058">
    <property type="term" value="P:viral life cycle"/>
    <property type="evidence" value="ECO:0007669"/>
    <property type="project" value="UniProtKB-ARBA"/>
</dbReference>
<reference evidence="3" key="1">
    <citation type="submission" date="2023-04" db="EMBL/GenBank/DDBJ databases">
        <title>Bacteriophage Phass-1 Discovered in the Human Gut Virome - the Founding Member of the Proposed New Family Phassviridae.</title>
        <authorList>
            <person name="Tikunov A.Y."/>
            <person name="Morozova V.V."/>
            <person name="Chechushkov A.V."/>
            <person name="Tikunova N.V."/>
        </authorList>
    </citation>
    <scope>NUCLEOTIDE SEQUENCE</scope>
</reference>
<dbReference type="EMBL" id="OQ749652">
    <property type="protein sequence ID" value="WIC39617.1"/>
    <property type="molecule type" value="Genomic_DNA"/>
</dbReference>
<evidence type="ECO:0000256" key="2">
    <source>
        <dbReference type="ARBA" id="ARBA00022844"/>
    </source>
</evidence>
<dbReference type="Proteomes" id="UP001237988">
    <property type="component" value="Segment"/>
</dbReference>
<evidence type="ECO:0000313" key="4">
    <source>
        <dbReference type="Proteomes" id="UP001237988"/>
    </source>
</evidence>
<sequence length="489" mass="51171">MADAPAGSTIQLSDGSVSEKLTVDKDITLQGTTEEGKSTILEQGITLASNNEPISVTVKNMTLQNGSFGLHDNNNGLEANGTRNAYLTFEDCVIKDFTGKGVYTADARVFKMKNCKIENCATGTDTGIAGDYAVDLNLIGVKSAVVELENCEFVGYCGAKAAFKVTQRGGPSDEGAGDIPMDKGQSYINNVTITGCSFDTDTPVDVRLGTEHKTPDQPDLENTTANFPVMISGNKTEINVHVAPTGKSYVVPVGGTGYKNGTGEFTVIGGTTPEPDPDPEEPTTGASIGDVDYATIPEAVAALKDGDTLVFNQDYDQPIIIDGVDVTINLNGHTIANTAPVYDPAGGIISLIAIENGANVTITGNGTIHALADDCYCVDVQNGSMLTIEDGTFIGNITACYVQQGDLVIEGGDYSIQQLSEPGNGGDERFTLNCLDSAYKDGTATIEVSGGTFNKFDPANNLAEGPGTNFCAAGYTTEQKGDKYTVIKA</sequence>
<comment type="subcellular location">
    <subcellularLocation>
        <location evidence="1">Virion</location>
    </subcellularLocation>
</comment>
<dbReference type="GO" id="GO:0051701">
    <property type="term" value="P:biological process involved in interaction with host"/>
    <property type="evidence" value="ECO:0007669"/>
    <property type="project" value="UniProtKB-ARBA"/>
</dbReference>
<accession>A0AAF0LWL6</accession>
<proteinExistence type="predicted"/>
<name>A0AAF0LWL6_9CAUD</name>
<evidence type="ECO:0008006" key="5">
    <source>
        <dbReference type="Google" id="ProtNLM"/>
    </source>
</evidence>
<organism evidence="3 4">
    <name type="scientific">Phage Phass-1</name>
    <dbReference type="NCBI Taxonomy" id="3043662"/>
    <lineage>
        <taxon>Viruses</taxon>
        <taxon>Duplodnaviria</taxon>
        <taxon>Heunggongvirae</taxon>
        <taxon>Uroviricota</taxon>
        <taxon>Caudoviricetes</taxon>
        <taxon>Caudoviricetes code 15 clade</taxon>
    </lineage>
</organism>
<dbReference type="GO" id="GO:0044423">
    <property type="term" value="C:virion component"/>
    <property type="evidence" value="ECO:0007669"/>
    <property type="project" value="UniProtKB-KW"/>
</dbReference>
<evidence type="ECO:0000256" key="1">
    <source>
        <dbReference type="ARBA" id="ARBA00004328"/>
    </source>
</evidence>
<protein>
    <recommendedName>
        <fullName evidence="5">Right handed beta helix domain-containing protein</fullName>
    </recommendedName>
</protein>
<keyword evidence="2" id="KW-0946">Virion</keyword>
<dbReference type="SUPFAM" id="SSF51126">
    <property type="entry name" value="Pectin lyase-like"/>
    <property type="match status" value="2"/>
</dbReference>
<evidence type="ECO:0000313" key="3">
    <source>
        <dbReference type="EMBL" id="WIC39617.1"/>
    </source>
</evidence>